<dbReference type="InterPro" id="IPR049560">
    <property type="entry name" value="MeTrfase_RsmB-F_NOP2_cat"/>
</dbReference>
<dbReference type="PANTHER" id="PTHR47938:SF35">
    <property type="entry name" value="PENTATRICOPEPTIDE REPEAT-CONTAINING PROTEIN 4, MITOCHONDRIAL-RELATED"/>
    <property type="match status" value="1"/>
</dbReference>
<evidence type="ECO:0000259" key="11">
    <source>
        <dbReference type="PROSITE" id="PS51686"/>
    </source>
</evidence>
<feature type="domain" description="SAM-dependent MTase RsmB/NOP-type" evidence="11">
    <location>
        <begin position="174"/>
        <end position="481"/>
    </location>
</feature>
<dbReference type="InterPro" id="IPR001810">
    <property type="entry name" value="F-box_dom"/>
</dbReference>
<dbReference type="InterPro" id="IPR001357">
    <property type="entry name" value="BRCT_dom"/>
</dbReference>
<feature type="binding site" evidence="7">
    <location>
        <position position="301"/>
    </location>
    <ligand>
        <name>S-adenosyl-L-methionine</name>
        <dbReference type="ChEBI" id="CHEBI:59789"/>
    </ligand>
</feature>
<dbReference type="GO" id="GO:0008173">
    <property type="term" value="F:RNA methyltransferase activity"/>
    <property type="evidence" value="ECO:0007669"/>
    <property type="project" value="InterPro"/>
</dbReference>
<dbReference type="Pfam" id="PF17125">
    <property type="entry name" value="Methyltr_RsmF_N"/>
    <property type="match status" value="1"/>
</dbReference>
<dbReference type="Gene3D" id="3.30.70.1170">
    <property type="entry name" value="Sun protein, domain 3"/>
    <property type="match status" value="1"/>
</dbReference>
<proteinExistence type="inferred from homology"/>
<sequence>EPNVYTCSAAVSACVRGSEWGRALHIFDALWESGVEPNIISFGAVLSACEKGQQWEGALELLERLGQSRCQANIFTYNAAVRATSTARQWEHAIALVSKMHAGEVSPDKITYSSACLGLPAQIWQKQIQLLDARLRLEAPGLGRLRLDRPPLAPRDFVTRMSRLRSGGLATRRFLRAAARPLQRSIRANTVKATDGLLDALKRAGCRLHSVPWLSEGFVLEGPDKLGGMTEHLSGAMYFQEATSMLPAEVLRRALEQLAPLERRNMPLLALDLCAAPGSKSTQLLNWLAERGDGSCLVVNELDADRSQKLYENLLKSGSTQWLQLRGRGEDLGSELPEVFDAVLVDAPCSCEGNIRKSPLSLLEADRDEQTRVVGTQLRLLHSGWRALRPGGSLVYSTCTFNYYENEGLCLSFLRGLGSKAPHRAHCVDAASLLSLPAAVVSEVRARAEGNGALEEELGALRIFPETFDAEGFYVCCFQKGLDTEELVQDVPASSWSAAALAAHFELERLSTADGRAVEEKARAELGFWPASCTPHEVPSLWRSASGIWMLTQLPASLNSALPLAARPGIFLGEEVPSKIELSRDFLLLAGQRAAVAAAQMSSQEWHSLQDHLQKQPDLRDMTKRIRQAAQWTDGLQLLREATAGTLSPDVVAVGAAITACSKALEWRAAAQLMFHLDAEQLQPNCFVYSAAIRACGLPEAWSHSLELLQDMLLRHLEPDAICYSAVASACVKGSSWAPALSLLCAAIAHQGLGLVLANAMLGVLEMPGLWEASCRLLQEMQTSFVLPDVISYSVAISSCEKAAEWSTALELFRSMEQQSVSSNIIACTSVISACASGGAWQQALCLFAALPGRSLRANLVTYGTTISACAKAVQWQRAVTLMEQFYEGPRMQQASSTMMNAVIYACARGAQWRPALAWLRQMSDEELQPDVISFNSCIFAFEDVLSEDDARFGIVRELVDEKLVLRYASNDFFQLIGPLIAEELRGLSLRRFLRACARPLQRSFRASRLKATSSLLARLGDDGWQVCPGEHAQRARNGQDVKLLWRWRCENVQLQGGGKTEIRYFQEATSMLPAEAGAEWWTHELRQIHAAGGRPPGVAGNLLDEGGALVANEPDFRREILHRNLLMRGRIGMSVHMAREVGPAAKWRSAARMELRSVQISESGTWDEGSAAGARGDYPAKCVCHDKGFTASACGQRDLGQTFYYRCSCEKPEMVKPIRQELSVAIGQCLFICAALLAVTFSRWWQLRSRALTEIQLSLLHSGWRALKPGGCLVPYLLICLMAVFLTSSVFEVRDGVAKSSMNMQVYSTCTFNPNENEKLCSQFLMDVNHVLWTQITFMLQAAIPVEILSLLELPFAVGPHFHVLSKGGGGLGAVRLLPHSFNVEGFFICCFRKSVDHPTAAGAVLRTCEFASSRFRRRLPASLASQVEKKSKTLLGFWPVEAAQPSDLENQHLIHGLRLSRSFHVQYLGGHAYWRMGDRSWEGGKIEARRIELAPVSDDTRPRRRRRREFTDGPDSPRTQNQAGQQEQSRPSVSWSLLPAEAWQQIADLLPDQELVRSASTTRCLVEILESTELWVRRADAEFASLPFSELEREEMKREVRLEGRHGYVCRRVLFKGLRVALLMGKPEMGPLVHLARWCGAKVQQSGQGADILLIGPGGGSCAAFATSRHSHKLYRGAWLRASCVAGRQLPRHRIGCASIGASFSSFRSCIAGCLGSSNETPGAFGCYAPRLMEGLLLSTSRLRTRSKEAVVMTAQLLGAQCTDELTKAHTHLIAGASQGEKYEFAKQNRIPIVSVAWVDNTLRLGMPMKERCFPVSGAED</sequence>
<evidence type="ECO:0000256" key="2">
    <source>
        <dbReference type="ARBA" id="ARBA00022603"/>
    </source>
</evidence>
<dbReference type="SUPFAM" id="SSF81383">
    <property type="entry name" value="F-box domain"/>
    <property type="match status" value="1"/>
</dbReference>
<dbReference type="PRINTS" id="PR02008">
    <property type="entry name" value="RCMTFAMILY"/>
</dbReference>
<dbReference type="GO" id="GO:0003729">
    <property type="term" value="F:mRNA binding"/>
    <property type="evidence" value="ECO:0007669"/>
    <property type="project" value="TreeGrafter"/>
</dbReference>
<keyword evidence="2 7" id="KW-0489">Methyltransferase</keyword>
<evidence type="ECO:0000256" key="5">
    <source>
        <dbReference type="ARBA" id="ARBA00022884"/>
    </source>
</evidence>
<evidence type="ECO:0000256" key="7">
    <source>
        <dbReference type="PROSITE-ProRule" id="PRU01023"/>
    </source>
</evidence>
<evidence type="ECO:0000256" key="6">
    <source>
        <dbReference type="PROSITE-ProRule" id="PRU00708"/>
    </source>
</evidence>
<dbReference type="NCBIfam" id="TIGR00756">
    <property type="entry name" value="PPR"/>
    <property type="match status" value="1"/>
</dbReference>
<feature type="repeat" description="PPR" evidence="6">
    <location>
        <begin position="789"/>
        <end position="823"/>
    </location>
</feature>
<dbReference type="PROSITE" id="PS51375">
    <property type="entry name" value="PPR"/>
    <property type="match status" value="4"/>
</dbReference>
<name>A0A812Y623_9DINO</name>
<dbReference type="Proteomes" id="UP000601435">
    <property type="component" value="Unassembled WGS sequence"/>
</dbReference>
<feature type="repeat" description="PPR" evidence="6">
    <location>
        <begin position="3"/>
        <end position="37"/>
    </location>
</feature>
<keyword evidence="4 7" id="KW-0949">S-adenosyl-L-methionine</keyword>
<dbReference type="PANTHER" id="PTHR47938">
    <property type="entry name" value="RESPIRATORY COMPLEX I CHAPERONE (CIA84), PUTATIVE (AFU_ORTHOLOGUE AFUA_2G06020)-RELATED"/>
    <property type="match status" value="1"/>
</dbReference>
<evidence type="ECO:0000256" key="8">
    <source>
        <dbReference type="SAM" id="MobiDB-lite"/>
    </source>
</evidence>
<dbReference type="InterPro" id="IPR036047">
    <property type="entry name" value="F-box-like_dom_sf"/>
</dbReference>
<dbReference type="Gene3D" id="3.40.50.150">
    <property type="entry name" value="Vaccinia Virus protein VP39"/>
    <property type="match status" value="2"/>
</dbReference>
<keyword evidence="1" id="KW-0963">Cytoplasm</keyword>
<evidence type="ECO:0000259" key="9">
    <source>
        <dbReference type="PROSITE" id="PS50172"/>
    </source>
</evidence>
<dbReference type="InterPro" id="IPR001678">
    <property type="entry name" value="MeTrfase_RsmB-F_NOP2_dom"/>
</dbReference>
<dbReference type="EMBL" id="CAJNJA010040253">
    <property type="protein sequence ID" value="CAE7764292.1"/>
    <property type="molecule type" value="Genomic_DNA"/>
</dbReference>
<comment type="caution">
    <text evidence="12">The sequence shown here is derived from an EMBL/GenBank/DDBJ whole genome shotgun (WGS) entry which is preliminary data.</text>
</comment>
<reference evidence="12" key="1">
    <citation type="submission" date="2021-02" db="EMBL/GenBank/DDBJ databases">
        <authorList>
            <person name="Dougan E. K."/>
            <person name="Rhodes N."/>
            <person name="Thang M."/>
            <person name="Chan C."/>
        </authorList>
    </citation>
    <scope>NUCLEOTIDE SEQUENCE</scope>
</reference>
<dbReference type="Pfam" id="PF01189">
    <property type="entry name" value="Methyltr_RsmB-F"/>
    <property type="match status" value="1"/>
</dbReference>
<dbReference type="Gene3D" id="3.40.50.10190">
    <property type="entry name" value="BRCT domain"/>
    <property type="match status" value="1"/>
</dbReference>
<dbReference type="PROSITE" id="PS50181">
    <property type="entry name" value="FBOX"/>
    <property type="match status" value="1"/>
</dbReference>
<dbReference type="Pfam" id="PF13812">
    <property type="entry name" value="PPR_3"/>
    <property type="match status" value="2"/>
</dbReference>
<dbReference type="InterPro" id="IPR023267">
    <property type="entry name" value="RCMT"/>
</dbReference>
<keyword evidence="5 7" id="KW-0694">RNA-binding</keyword>
<dbReference type="SMART" id="SM00292">
    <property type="entry name" value="BRCT"/>
    <property type="match status" value="2"/>
</dbReference>
<comment type="caution">
    <text evidence="7">Lacks conserved residue(s) required for the propagation of feature annotation.</text>
</comment>
<feature type="compositionally biased region" description="Polar residues" evidence="8">
    <location>
        <begin position="1519"/>
        <end position="1533"/>
    </location>
</feature>
<dbReference type="PROSITE" id="PS50172">
    <property type="entry name" value="BRCT"/>
    <property type="match status" value="1"/>
</dbReference>
<accession>A0A812Y623</accession>
<feature type="active site" description="Nucleophile" evidence="7">
    <location>
        <position position="399"/>
    </location>
</feature>
<feature type="binding site" evidence="7">
    <location>
        <position position="346"/>
    </location>
    <ligand>
        <name>S-adenosyl-L-methionine</name>
        <dbReference type="ChEBI" id="CHEBI:59789"/>
    </ligand>
</feature>
<dbReference type="Pfam" id="PF12738">
    <property type="entry name" value="PTCB-BRCT"/>
    <property type="match status" value="1"/>
</dbReference>
<comment type="similarity">
    <text evidence="7">Belongs to the class I-like SAM-binding methyltransferase superfamily. RsmB/NOP family.</text>
</comment>
<evidence type="ECO:0000313" key="13">
    <source>
        <dbReference type="Proteomes" id="UP000601435"/>
    </source>
</evidence>
<dbReference type="GO" id="GO:0001510">
    <property type="term" value="P:RNA methylation"/>
    <property type="evidence" value="ECO:0007669"/>
    <property type="project" value="InterPro"/>
</dbReference>
<dbReference type="InterPro" id="IPR011990">
    <property type="entry name" value="TPR-like_helical_dom_sf"/>
</dbReference>
<dbReference type="SUPFAM" id="SSF53335">
    <property type="entry name" value="S-adenosyl-L-methionine-dependent methyltransferases"/>
    <property type="match status" value="1"/>
</dbReference>
<protein>
    <submittedName>
        <fullName evidence="12">RsmF protein</fullName>
    </submittedName>
</protein>
<dbReference type="OrthoDB" id="445680at2759"/>
<dbReference type="InterPro" id="IPR002885">
    <property type="entry name" value="PPR_rpt"/>
</dbReference>
<dbReference type="InterPro" id="IPR029063">
    <property type="entry name" value="SAM-dependent_MTases_sf"/>
</dbReference>
<feature type="domain" description="BRCT" evidence="9">
    <location>
        <begin position="1730"/>
        <end position="1818"/>
    </location>
</feature>
<feature type="repeat" description="PPR" evidence="6">
    <location>
        <begin position="896"/>
        <end position="930"/>
    </location>
</feature>
<evidence type="ECO:0000259" key="10">
    <source>
        <dbReference type="PROSITE" id="PS50181"/>
    </source>
</evidence>
<feature type="domain" description="F-box" evidence="10">
    <location>
        <begin position="1534"/>
        <end position="1580"/>
    </location>
</feature>
<feature type="binding site" evidence="7">
    <location>
        <begin position="274"/>
        <end position="280"/>
    </location>
    <ligand>
        <name>S-adenosyl-L-methionine</name>
        <dbReference type="ChEBI" id="CHEBI:59789"/>
    </ligand>
</feature>
<evidence type="ECO:0000256" key="4">
    <source>
        <dbReference type="ARBA" id="ARBA00022691"/>
    </source>
</evidence>
<feature type="region of interest" description="Disordered" evidence="8">
    <location>
        <begin position="1494"/>
        <end position="1533"/>
    </location>
</feature>
<evidence type="ECO:0000313" key="12">
    <source>
        <dbReference type="EMBL" id="CAE7764292.1"/>
    </source>
</evidence>
<dbReference type="PROSITE" id="PS51686">
    <property type="entry name" value="SAM_MT_RSMB_NOP"/>
    <property type="match status" value="1"/>
</dbReference>
<keyword evidence="3 7" id="KW-0808">Transferase</keyword>
<dbReference type="CDD" id="cd02440">
    <property type="entry name" value="AdoMet_MTases"/>
    <property type="match status" value="1"/>
</dbReference>
<dbReference type="CDD" id="cd00027">
    <property type="entry name" value="BRCT"/>
    <property type="match status" value="1"/>
</dbReference>
<evidence type="ECO:0000256" key="1">
    <source>
        <dbReference type="ARBA" id="ARBA00022490"/>
    </source>
</evidence>
<feature type="repeat" description="PPR" evidence="6">
    <location>
        <begin position="73"/>
        <end position="107"/>
    </location>
</feature>
<dbReference type="Gene3D" id="1.25.40.10">
    <property type="entry name" value="Tetratricopeptide repeat domain"/>
    <property type="match status" value="4"/>
</dbReference>
<evidence type="ECO:0000256" key="3">
    <source>
        <dbReference type="ARBA" id="ARBA00022679"/>
    </source>
</evidence>
<gene>
    <name evidence="12" type="primary">rsmF</name>
    <name evidence="12" type="ORF">SNEC2469_LOCUS22271</name>
</gene>
<organism evidence="12 13">
    <name type="scientific">Symbiodinium necroappetens</name>
    <dbReference type="NCBI Taxonomy" id="1628268"/>
    <lineage>
        <taxon>Eukaryota</taxon>
        <taxon>Sar</taxon>
        <taxon>Alveolata</taxon>
        <taxon>Dinophyceae</taxon>
        <taxon>Suessiales</taxon>
        <taxon>Symbiodiniaceae</taxon>
        <taxon>Symbiodinium</taxon>
    </lineage>
</organism>
<dbReference type="InterPro" id="IPR036420">
    <property type="entry name" value="BRCT_dom_sf"/>
</dbReference>
<dbReference type="SUPFAM" id="SSF52113">
    <property type="entry name" value="BRCT domain"/>
    <property type="match status" value="1"/>
</dbReference>
<dbReference type="InterPro" id="IPR031341">
    <property type="entry name" value="Methyltr_RsmF_N"/>
</dbReference>
<keyword evidence="13" id="KW-1185">Reference proteome</keyword>
<feature type="non-terminal residue" evidence="12">
    <location>
        <position position="1"/>
    </location>
</feature>